<gene>
    <name evidence="1" type="ORF">COX26_00130</name>
</gene>
<reference evidence="1 2" key="1">
    <citation type="submission" date="2017-09" db="EMBL/GenBank/DDBJ databases">
        <title>Depth-based differentiation of microbial function through sediment-hosted aquifers and enrichment of novel symbionts in the deep terrestrial subsurface.</title>
        <authorList>
            <person name="Probst A.J."/>
            <person name="Ladd B."/>
            <person name="Jarett J.K."/>
            <person name="Geller-Mcgrath D.E."/>
            <person name="Sieber C.M."/>
            <person name="Emerson J.B."/>
            <person name="Anantharaman K."/>
            <person name="Thomas B.C."/>
            <person name="Malmstrom R."/>
            <person name="Stieglmeier M."/>
            <person name="Klingl A."/>
            <person name="Woyke T."/>
            <person name="Ryan C.M."/>
            <person name="Banfield J.F."/>
        </authorList>
    </citation>
    <scope>NUCLEOTIDE SEQUENCE [LARGE SCALE GENOMIC DNA]</scope>
    <source>
        <strain evidence="1">CG23_combo_of_CG06-09_8_20_14_all_54_14</strain>
    </source>
</reference>
<name>A0A2G9ZAF4_9BACT</name>
<evidence type="ECO:0008006" key="3">
    <source>
        <dbReference type="Google" id="ProtNLM"/>
    </source>
</evidence>
<accession>A0A2G9ZAF4</accession>
<proteinExistence type="predicted"/>
<sequence length="73" mass="8656">MKRYRLTDHAKKRMKERGISVRYLESTLSHPDIVQPSFGNRKILVKFVRNKRLEVVAVEEDKGIIILTIYYAH</sequence>
<organism evidence="1 2">
    <name type="scientific">Candidatus Jorgensenbacteria bacterium CG23_combo_of_CG06-09_8_20_14_all_54_14</name>
    <dbReference type="NCBI Taxonomy" id="1974595"/>
    <lineage>
        <taxon>Bacteria</taxon>
        <taxon>Candidatus Joergenseniibacteriota</taxon>
    </lineage>
</organism>
<dbReference type="EMBL" id="PCRZ01000002">
    <property type="protein sequence ID" value="PIP30169.1"/>
    <property type="molecule type" value="Genomic_DNA"/>
</dbReference>
<dbReference type="Pfam" id="PF14076">
    <property type="entry name" value="DUF4258"/>
    <property type="match status" value="1"/>
</dbReference>
<comment type="caution">
    <text evidence="1">The sequence shown here is derived from an EMBL/GenBank/DDBJ whole genome shotgun (WGS) entry which is preliminary data.</text>
</comment>
<dbReference type="Proteomes" id="UP000228812">
    <property type="component" value="Unassembled WGS sequence"/>
</dbReference>
<protein>
    <recommendedName>
        <fullName evidence="3">DUF4258 domain-containing protein</fullName>
    </recommendedName>
</protein>
<evidence type="ECO:0000313" key="1">
    <source>
        <dbReference type="EMBL" id="PIP30169.1"/>
    </source>
</evidence>
<evidence type="ECO:0000313" key="2">
    <source>
        <dbReference type="Proteomes" id="UP000228812"/>
    </source>
</evidence>
<dbReference type="InterPro" id="IPR025354">
    <property type="entry name" value="DUF4258"/>
</dbReference>
<dbReference type="AlphaFoldDB" id="A0A2G9ZAF4"/>